<keyword evidence="3" id="KW-1185">Reference proteome</keyword>
<sequence length="212" mass="23335">MKFDADRLQATTSLFGPDGAHRYWWRSDFEAGGFKGDQLERVLWVFMCPDEGPTKPAHLSALQAWTRQLGGRNIGVVSLFNVMGPLGDVMRNTDPAGPHADAALRAALAWVRHRDRKVLPSGRVMLCTGKPPWTFEGHAKLVADRNAYLWTQLRKRTMRPSTLGNPVDGWPPNPLDKAMPVASVAANLRMALPNDGGPLPALEPTPAGWVRP</sequence>
<reference evidence="2 3" key="1">
    <citation type="submission" date="2018-08" db="EMBL/GenBank/DDBJ databases">
        <title>The isolation and characterization of a novel rhizosphere caulophage that is similar to lambdoid phages.</title>
        <authorList>
            <person name="Berrios L."/>
            <person name="Ely B."/>
        </authorList>
    </citation>
    <scope>NUCLEOTIDE SEQUENCE [LARGE SCALE GENOMIC DNA]</scope>
</reference>
<dbReference type="Proteomes" id="UP000269323">
    <property type="component" value="Segment"/>
</dbReference>
<dbReference type="EMBL" id="MH884648">
    <property type="protein sequence ID" value="AYD87681.1"/>
    <property type="molecule type" value="Genomic_DNA"/>
</dbReference>
<accession>A0A386KSX5</accession>
<evidence type="ECO:0000256" key="1">
    <source>
        <dbReference type="SAM" id="MobiDB-lite"/>
    </source>
</evidence>
<feature type="region of interest" description="Disordered" evidence="1">
    <location>
        <begin position="193"/>
        <end position="212"/>
    </location>
</feature>
<evidence type="ECO:0000313" key="3">
    <source>
        <dbReference type="Proteomes" id="UP000269323"/>
    </source>
</evidence>
<proteinExistence type="predicted"/>
<evidence type="ECO:0000313" key="2">
    <source>
        <dbReference type="EMBL" id="AYD87681.1"/>
    </source>
</evidence>
<organism evidence="2 3">
    <name type="scientific">Caulobacter phage Kronos</name>
    <dbReference type="NCBI Taxonomy" id="2340873"/>
    <lineage>
        <taxon>Viruses</taxon>
        <taxon>Duplodnaviria</taxon>
        <taxon>Heunggongvirae</taxon>
        <taxon>Uroviricota</taxon>
        <taxon>Caudoviricetes</taxon>
        <taxon>Caudoviricetes incertae sedis</taxon>
        <taxon>Kronosvirus</taxon>
        <taxon>Kronosvirus pelion</taxon>
    </lineage>
</organism>
<name>A0A386KSX5_9CAUD</name>
<protein>
    <submittedName>
        <fullName evidence="2">Uncharacterized protein</fullName>
    </submittedName>
</protein>